<dbReference type="Proteomes" id="UP000283523">
    <property type="component" value="Unassembled WGS sequence"/>
</dbReference>
<keyword evidence="3" id="KW-0489">Methyltransferase</keyword>
<dbReference type="OrthoDB" id="939937at2"/>
<dbReference type="PANTHER" id="PTHR43036:SF2">
    <property type="entry name" value="OS04G0481300 PROTEIN"/>
    <property type="match status" value="1"/>
</dbReference>
<proteinExistence type="predicted"/>
<keyword evidence="4" id="KW-1185">Reference proteome</keyword>
<evidence type="ECO:0000313" key="3">
    <source>
        <dbReference type="EMBL" id="RIV22422.1"/>
    </source>
</evidence>
<dbReference type="GO" id="GO:0032259">
    <property type="term" value="P:methylation"/>
    <property type="evidence" value="ECO:0007669"/>
    <property type="project" value="UniProtKB-KW"/>
</dbReference>
<evidence type="ECO:0000256" key="1">
    <source>
        <dbReference type="SAM" id="MobiDB-lite"/>
    </source>
</evidence>
<dbReference type="InterPro" id="IPR029063">
    <property type="entry name" value="SAM-dependent_MTases_sf"/>
</dbReference>
<dbReference type="PANTHER" id="PTHR43036">
    <property type="entry name" value="OSJNBB0011N17.9 PROTEIN"/>
    <property type="match status" value="1"/>
</dbReference>
<protein>
    <submittedName>
        <fullName evidence="3">Methyltransferase domain-containing protein</fullName>
    </submittedName>
</protein>
<feature type="domain" description="Methyltransferase type 11" evidence="2">
    <location>
        <begin position="103"/>
        <end position="157"/>
    </location>
</feature>
<organism evidence="3 4">
    <name type="scientific">Fibrisoma montanum</name>
    <dbReference type="NCBI Taxonomy" id="2305895"/>
    <lineage>
        <taxon>Bacteria</taxon>
        <taxon>Pseudomonadati</taxon>
        <taxon>Bacteroidota</taxon>
        <taxon>Cytophagia</taxon>
        <taxon>Cytophagales</taxon>
        <taxon>Spirosomataceae</taxon>
        <taxon>Fibrisoma</taxon>
    </lineage>
</organism>
<gene>
    <name evidence="3" type="ORF">DYU11_15515</name>
</gene>
<evidence type="ECO:0000313" key="4">
    <source>
        <dbReference type="Proteomes" id="UP000283523"/>
    </source>
</evidence>
<feature type="region of interest" description="Disordered" evidence="1">
    <location>
        <begin position="1"/>
        <end position="20"/>
    </location>
</feature>
<dbReference type="EMBL" id="QXED01000004">
    <property type="protein sequence ID" value="RIV22422.1"/>
    <property type="molecule type" value="Genomic_DNA"/>
</dbReference>
<accession>A0A418M8K3</accession>
<dbReference type="SUPFAM" id="SSF53335">
    <property type="entry name" value="S-adenosyl-L-methionine-dependent methyltransferases"/>
    <property type="match status" value="1"/>
</dbReference>
<dbReference type="Pfam" id="PF08241">
    <property type="entry name" value="Methyltransf_11"/>
    <property type="match status" value="1"/>
</dbReference>
<dbReference type="GO" id="GO:0008757">
    <property type="term" value="F:S-adenosylmethionine-dependent methyltransferase activity"/>
    <property type="evidence" value="ECO:0007669"/>
    <property type="project" value="InterPro"/>
</dbReference>
<keyword evidence="3" id="KW-0808">Transferase</keyword>
<evidence type="ECO:0000259" key="2">
    <source>
        <dbReference type="Pfam" id="PF08241"/>
    </source>
</evidence>
<name>A0A418M8K3_9BACT</name>
<dbReference type="Gene3D" id="3.40.50.150">
    <property type="entry name" value="Vaccinia Virus protein VP39"/>
    <property type="match status" value="1"/>
</dbReference>
<dbReference type="InterPro" id="IPR013216">
    <property type="entry name" value="Methyltransf_11"/>
</dbReference>
<dbReference type="AlphaFoldDB" id="A0A418M8K3"/>
<sequence length="228" mass="26087">MGCRCTTSSTQPAMNQNQSFPEQYFRRMDESDDERFYDYPRLVVHIDEAAIAATTRLYREFLPADSDVLDLMSSWRSHLPSDVPYRRVVGLGMNELEMRENPQLTDYVVQNLNKTSRLPFDDASFDGCILTVSVQYLTQPVDVFAEVGRVLRPGAPFLTVFSNRMFPTKAIAIWQSLDDRGHAQLVESYYQLAGRFEGIQSLDRSPKGSYSDPLYAVVGYRTHQPLTF</sequence>
<comment type="caution">
    <text evidence="3">The sequence shown here is derived from an EMBL/GenBank/DDBJ whole genome shotgun (WGS) entry which is preliminary data.</text>
</comment>
<reference evidence="3 4" key="1">
    <citation type="submission" date="2018-08" db="EMBL/GenBank/DDBJ databases">
        <title>Fibrisoma montanum sp. nov., isolated from Danxia mountain soil.</title>
        <authorList>
            <person name="Huang Y."/>
        </authorList>
    </citation>
    <scope>NUCLEOTIDE SEQUENCE [LARGE SCALE GENOMIC DNA]</scope>
    <source>
        <strain evidence="3 4">HYT19</strain>
    </source>
</reference>